<dbReference type="GO" id="GO:0005737">
    <property type="term" value="C:cytoplasm"/>
    <property type="evidence" value="ECO:0007669"/>
    <property type="project" value="TreeGrafter"/>
</dbReference>
<protein>
    <submittedName>
        <fullName evidence="3">Uncharacterized protein</fullName>
    </submittedName>
</protein>
<evidence type="ECO:0000313" key="3">
    <source>
        <dbReference type="EMBL" id="CAF4553798.1"/>
    </source>
</evidence>
<sequence length="114" mass="13106">MPFIGRDWRAYGEQWTKTDIGSWERSRRLSLSSSSINSNSSLSDVFNALEITDSVSNIRRFNYIAKVVQILFKEKLGELSGNAQRSLFQVIERMIDMVLKTGDNISLMQRILTQ</sequence>
<accession>A0A820YW13</accession>
<dbReference type="GO" id="GO:0019005">
    <property type="term" value="C:SCF ubiquitin ligase complex"/>
    <property type="evidence" value="ECO:0007669"/>
    <property type="project" value="TreeGrafter"/>
</dbReference>
<comment type="pathway">
    <text evidence="1">Protein modification; protein ubiquitination.</text>
</comment>
<dbReference type="GO" id="GO:0005634">
    <property type="term" value="C:nucleus"/>
    <property type="evidence" value="ECO:0007669"/>
    <property type="project" value="TreeGrafter"/>
</dbReference>
<reference evidence="3" key="1">
    <citation type="submission" date="2021-02" db="EMBL/GenBank/DDBJ databases">
        <authorList>
            <person name="Nowell W R."/>
        </authorList>
    </citation>
    <scope>NUCLEOTIDE SEQUENCE</scope>
</reference>
<name>A0A820YW13_9BILA</name>
<dbReference type="GO" id="GO:0016567">
    <property type="term" value="P:protein ubiquitination"/>
    <property type="evidence" value="ECO:0007669"/>
    <property type="project" value="UniProtKB-UniPathway"/>
</dbReference>
<dbReference type="InterPro" id="IPR040394">
    <property type="entry name" value="FBX25/32"/>
</dbReference>
<evidence type="ECO:0000256" key="2">
    <source>
        <dbReference type="ARBA" id="ARBA00022786"/>
    </source>
</evidence>
<dbReference type="AlphaFoldDB" id="A0A820YW13"/>
<dbReference type="PANTHER" id="PTHR13123:SF7">
    <property type="entry name" value="LD30288P"/>
    <property type="match status" value="1"/>
</dbReference>
<keyword evidence="2" id="KW-0833">Ubl conjugation pathway</keyword>
<organism evidence="3 4">
    <name type="scientific">Rotaria magnacalcarata</name>
    <dbReference type="NCBI Taxonomy" id="392030"/>
    <lineage>
        <taxon>Eukaryota</taxon>
        <taxon>Metazoa</taxon>
        <taxon>Spiralia</taxon>
        <taxon>Gnathifera</taxon>
        <taxon>Rotifera</taxon>
        <taxon>Eurotatoria</taxon>
        <taxon>Bdelloidea</taxon>
        <taxon>Philodinida</taxon>
        <taxon>Philodinidae</taxon>
        <taxon>Rotaria</taxon>
    </lineage>
</organism>
<keyword evidence="4" id="KW-1185">Reference proteome</keyword>
<evidence type="ECO:0000313" key="4">
    <source>
        <dbReference type="Proteomes" id="UP000663866"/>
    </source>
</evidence>
<dbReference type="EMBL" id="CAJOBG010061746">
    <property type="protein sequence ID" value="CAF4553798.1"/>
    <property type="molecule type" value="Genomic_DNA"/>
</dbReference>
<dbReference type="UniPathway" id="UPA00143"/>
<comment type="caution">
    <text evidence="3">The sequence shown here is derived from an EMBL/GenBank/DDBJ whole genome shotgun (WGS) entry which is preliminary data.</text>
</comment>
<proteinExistence type="predicted"/>
<evidence type="ECO:0000256" key="1">
    <source>
        <dbReference type="ARBA" id="ARBA00004906"/>
    </source>
</evidence>
<dbReference type="Proteomes" id="UP000663866">
    <property type="component" value="Unassembled WGS sequence"/>
</dbReference>
<dbReference type="PANTHER" id="PTHR13123">
    <property type="entry name" value="LD30288P"/>
    <property type="match status" value="1"/>
</dbReference>
<feature type="non-terminal residue" evidence="3">
    <location>
        <position position="1"/>
    </location>
</feature>
<gene>
    <name evidence="3" type="ORF">OVN521_LOCUS43336</name>
</gene>